<dbReference type="PANTHER" id="PTHR16305">
    <property type="entry name" value="TESTICULAR SOLUBLE ADENYLYL CYCLASE"/>
    <property type="match status" value="1"/>
</dbReference>
<dbReference type="Pfam" id="PF13191">
    <property type="entry name" value="AAA_16"/>
    <property type="match status" value="1"/>
</dbReference>
<dbReference type="SMART" id="SM00421">
    <property type="entry name" value="HTH_LUXR"/>
    <property type="match status" value="1"/>
</dbReference>
<dbReference type="InterPro" id="IPR027417">
    <property type="entry name" value="P-loop_NTPase"/>
</dbReference>
<dbReference type="InterPro" id="IPR016032">
    <property type="entry name" value="Sig_transdc_resp-reg_C-effctor"/>
</dbReference>
<dbReference type="SMART" id="SM00028">
    <property type="entry name" value="TPR"/>
    <property type="match status" value="3"/>
</dbReference>
<evidence type="ECO:0000256" key="2">
    <source>
        <dbReference type="ARBA" id="ARBA00022840"/>
    </source>
</evidence>
<feature type="domain" description="HTH luxR-type" evidence="3">
    <location>
        <begin position="853"/>
        <end position="915"/>
    </location>
</feature>
<sequence length="915" mass="99324">MRVFGRAAELSLVGAVLDTPREAPGALILYGEAGIGKTTLWTLAADRARARELRVLSTKTSETEARMSFTGLFDLFDGCWDDVRDGLPTPQREAMDVVLLRAHPGDTPLDPRTVGVATLSVLRRLPGPTVLAVDDAQWLDAATARALNYALRRLTKEPLLLLTTVRASEPDAGPLDLTDTRLADDRTTVHLGPLGLTELHHLVRDRAGLELSRPVLTHLHEICAGNPLFALETAERIRREPPASPAERLPAPESVGELIADRVAALPKATGEALLYAAALAHPTVRDVRDALGRHGGELFAPAEEAGLVEIREGRIAFAHPLYAAAVYDRATGEHRHTVHRRLSTVVTDEEARAWHLALAAEGFDPKLAAPLDAAARRADARAAPATAARLWELALRHTFPDDPERARRQSRQARCLFTSGDAGRARIVLEDAVPRLPAGEPRARALSELAEILFYQGSTAEAADACRAALTEAAGAPELEAVLLLRLSWFSTHDAGAQSEASAKALEIMRALPEPDPELLALVLSVAAMYRMMSGGGPSHGDVAEASGLFELTAPRTWAGAWAWTAIADWDRYFDLPRARDRFAARHRWTAERGDEQQGHMLMLLSELDCWLGDWRRARERATAALAMVEQTGQRRWCGFCLYALAMVDAHLGDDEAARKHATRGLALAESADDPYVAALHLQVLGFLDLSLGRAADAVDVFARAEALVARMGIPDPARHAFHADQVEALIATGDPARATDRLRDMESRLAAAPRPWLTVAVGRSRALLRLAAGDAVAAEAALDEVLTACETLPMPFERARTLLVKGCALRARKQKKAAREALLSAQEIFTRLGAVLWSRRTADELSRCGQRHIPPLELTPTEARIVALVADGMTNREVAATAHVSVKTVEANLSSAYRKLGVRGRIELIRRGS</sequence>
<dbReference type="GO" id="GO:0004016">
    <property type="term" value="F:adenylate cyclase activity"/>
    <property type="evidence" value="ECO:0007669"/>
    <property type="project" value="TreeGrafter"/>
</dbReference>
<dbReference type="SUPFAM" id="SSF48452">
    <property type="entry name" value="TPR-like"/>
    <property type="match status" value="2"/>
</dbReference>
<keyword evidence="5" id="KW-1185">Reference proteome</keyword>
<evidence type="ECO:0000256" key="1">
    <source>
        <dbReference type="ARBA" id="ARBA00022741"/>
    </source>
</evidence>
<gene>
    <name evidence="4" type="ORF">Afil01_43320</name>
</gene>
<dbReference type="PANTHER" id="PTHR16305:SF35">
    <property type="entry name" value="TRANSCRIPTIONAL ACTIVATOR DOMAIN"/>
    <property type="match status" value="1"/>
</dbReference>
<dbReference type="InterPro" id="IPR036388">
    <property type="entry name" value="WH-like_DNA-bd_sf"/>
</dbReference>
<dbReference type="GO" id="GO:0005737">
    <property type="term" value="C:cytoplasm"/>
    <property type="evidence" value="ECO:0007669"/>
    <property type="project" value="TreeGrafter"/>
</dbReference>
<dbReference type="Gene3D" id="3.40.50.300">
    <property type="entry name" value="P-loop containing nucleotide triphosphate hydrolases"/>
    <property type="match status" value="1"/>
</dbReference>
<evidence type="ECO:0000313" key="5">
    <source>
        <dbReference type="Proteomes" id="UP001165079"/>
    </source>
</evidence>
<dbReference type="AlphaFoldDB" id="A0A9W6SM93"/>
<comment type="caution">
    <text evidence="4">The sequence shown here is derived from an EMBL/GenBank/DDBJ whole genome shotgun (WGS) entry which is preliminary data.</text>
</comment>
<dbReference type="Proteomes" id="UP001165079">
    <property type="component" value="Unassembled WGS sequence"/>
</dbReference>
<evidence type="ECO:0000313" key="4">
    <source>
        <dbReference type="EMBL" id="GLZ79525.1"/>
    </source>
</evidence>
<reference evidence="4" key="1">
    <citation type="submission" date="2023-03" db="EMBL/GenBank/DDBJ databases">
        <title>Actinorhabdospora filicis NBRC 111898.</title>
        <authorList>
            <person name="Ichikawa N."/>
            <person name="Sato H."/>
            <person name="Tonouchi N."/>
        </authorList>
    </citation>
    <scope>NUCLEOTIDE SEQUENCE</scope>
    <source>
        <strain evidence="4">NBRC 111898</strain>
    </source>
</reference>
<dbReference type="EMBL" id="BSTX01000003">
    <property type="protein sequence ID" value="GLZ79525.1"/>
    <property type="molecule type" value="Genomic_DNA"/>
</dbReference>
<dbReference type="PROSITE" id="PS50043">
    <property type="entry name" value="HTH_LUXR_2"/>
    <property type="match status" value="1"/>
</dbReference>
<dbReference type="GO" id="GO:0006355">
    <property type="term" value="P:regulation of DNA-templated transcription"/>
    <property type="evidence" value="ECO:0007669"/>
    <property type="project" value="InterPro"/>
</dbReference>
<dbReference type="CDD" id="cd06170">
    <property type="entry name" value="LuxR_C_like"/>
    <property type="match status" value="1"/>
</dbReference>
<keyword evidence="1" id="KW-0547">Nucleotide-binding</keyword>
<dbReference type="GO" id="GO:0005524">
    <property type="term" value="F:ATP binding"/>
    <property type="evidence" value="ECO:0007669"/>
    <property type="project" value="UniProtKB-KW"/>
</dbReference>
<protein>
    <submittedName>
        <fullName evidence="4">Transcriptional regulator</fullName>
    </submittedName>
</protein>
<dbReference type="SUPFAM" id="SSF52540">
    <property type="entry name" value="P-loop containing nucleoside triphosphate hydrolases"/>
    <property type="match status" value="1"/>
</dbReference>
<dbReference type="Gene3D" id="1.10.10.10">
    <property type="entry name" value="Winged helix-like DNA-binding domain superfamily/Winged helix DNA-binding domain"/>
    <property type="match status" value="1"/>
</dbReference>
<dbReference type="InterPro" id="IPR011990">
    <property type="entry name" value="TPR-like_helical_dom_sf"/>
</dbReference>
<accession>A0A9W6SM93</accession>
<name>A0A9W6SM93_9ACTN</name>
<dbReference type="PRINTS" id="PR00038">
    <property type="entry name" value="HTHLUXR"/>
</dbReference>
<organism evidence="4 5">
    <name type="scientific">Actinorhabdospora filicis</name>
    <dbReference type="NCBI Taxonomy" id="1785913"/>
    <lineage>
        <taxon>Bacteria</taxon>
        <taxon>Bacillati</taxon>
        <taxon>Actinomycetota</taxon>
        <taxon>Actinomycetes</taxon>
        <taxon>Micromonosporales</taxon>
        <taxon>Micromonosporaceae</taxon>
        <taxon>Actinorhabdospora</taxon>
    </lineage>
</organism>
<dbReference type="Gene3D" id="1.25.40.10">
    <property type="entry name" value="Tetratricopeptide repeat domain"/>
    <property type="match status" value="2"/>
</dbReference>
<proteinExistence type="predicted"/>
<evidence type="ECO:0000259" key="3">
    <source>
        <dbReference type="PROSITE" id="PS50043"/>
    </source>
</evidence>
<dbReference type="InterPro" id="IPR019734">
    <property type="entry name" value="TPR_rpt"/>
</dbReference>
<dbReference type="InterPro" id="IPR000792">
    <property type="entry name" value="Tscrpt_reg_LuxR_C"/>
</dbReference>
<dbReference type="InterPro" id="IPR041664">
    <property type="entry name" value="AAA_16"/>
</dbReference>
<dbReference type="RefSeq" id="WP_285664677.1">
    <property type="nucleotide sequence ID" value="NZ_BSTX01000003.1"/>
</dbReference>
<keyword evidence="2" id="KW-0067">ATP-binding</keyword>
<dbReference type="SUPFAM" id="SSF46894">
    <property type="entry name" value="C-terminal effector domain of the bipartite response regulators"/>
    <property type="match status" value="1"/>
</dbReference>
<dbReference type="GO" id="GO:0003677">
    <property type="term" value="F:DNA binding"/>
    <property type="evidence" value="ECO:0007669"/>
    <property type="project" value="InterPro"/>
</dbReference>
<dbReference type="Pfam" id="PF00196">
    <property type="entry name" value="GerE"/>
    <property type="match status" value="1"/>
</dbReference>